<dbReference type="Proteomes" id="UP000419144">
    <property type="component" value="Unassembled WGS sequence"/>
</dbReference>
<dbReference type="AlphaFoldDB" id="A0A640KU70"/>
<comment type="caution">
    <text evidence="1">The sequence shown here is derived from an EMBL/GenBank/DDBJ whole genome shotgun (WGS) entry which is preliminary data.</text>
</comment>
<gene>
    <name evidence="1" type="ORF">LtaPh_3611600</name>
</gene>
<sequence length="95" mass="10572">MLSGSRVSFVRTAVAFFNMKHFQAKKKYSLTPQNIHETFSTVLSPRDRLLRQSVSGSGGARVLVLDAHQRVKGVYLPFFACRTPLPPRAAAAPWV</sequence>
<dbReference type="EMBL" id="BLBS01000057">
    <property type="protein sequence ID" value="GET93183.1"/>
    <property type="molecule type" value="Genomic_DNA"/>
</dbReference>
<dbReference type="OrthoDB" id="263737at2759"/>
<name>A0A640KU70_LEITA</name>
<evidence type="ECO:0000313" key="1">
    <source>
        <dbReference type="EMBL" id="GET93183.1"/>
    </source>
</evidence>
<reference evidence="1" key="1">
    <citation type="submission" date="2019-11" db="EMBL/GenBank/DDBJ databases">
        <title>Leishmania tarentolae CDS.</title>
        <authorList>
            <person name="Goto Y."/>
            <person name="Yamagishi J."/>
        </authorList>
    </citation>
    <scope>NUCLEOTIDE SEQUENCE [LARGE SCALE GENOMIC DNA]</scope>
    <source>
        <strain evidence="1">Parrot Tar II</strain>
    </source>
</reference>
<evidence type="ECO:0000313" key="2">
    <source>
        <dbReference type="Proteomes" id="UP000419144"/>
    </source>
</evidence>
<organism evidence="1 2">
    <name type="scientific">Leishmania tarentolae</name>
    <name type="common">Sauroleishmania tarentolae</name>
    <dbReference type="NCBI Taxonomy" id="5689"/>
    <lineage>
        <taxon>Eukaryota</taxon>
        <taxon>Discoba</taxon>
        <taxon>Euglenozoa</taxon>
        <taxon>Kinetoplastea</taxon>
        <taxon>Metakinetoplastina</taxon>
        <taxon>Trypanosomatida</taxon>
        <taxon>Trypanosomatidae</taxon>
        <taxon>Leishmaniinae</taxon>
        <taxon>Leishmania</taxon>
        <taxon>lizard Leishmania</taxon>
    </lineage>
</organism>
<dbReference type="VEuPathDB" id="TriTrypDB:LtaPh_3611600"/>
<accession>A0A640KU70</accession>
<protein>
    <submittedName>
        <fullName evidence="1">Uncharacterized protein</fullName>
    </submittedName>
</protein>
<keyword evidence="2" id="KW-1185">Reference proteome</keyword>
<proteinExistence type="predicted"/>